<gene>
    <name evidence="1" type="ORF">JGUZn3_15870</name>
</gene>
<accession>A0A7H1NSQ0</accession>
<dbReference type="RefSeq" id="WP_203413041.1">
    <property type="nucleotide sequence ID" value="NZ_CP060244.1"/>
</dbReference>
<reference evidence="1 2" key="1">
    <citation type="submission" date="2020-08" db="EMBL/GenBank/DDBJ databases">
        <title>Complete genome sequence of Entomobacter blattae G55GP.</title>
        <authorList>
            <person name="Poehlein A."/>
            <person name="Guzman J."/>
            <person name="Daniel R."/>
            <person name="Vilcinskas A."/>
        </authorList>
    </citation>
    <scope>NUCLEOTIDE SEQUENCE [LARGE SCALE GENOMIC DNA]</scope>
    <source>
        <strain evidence="1 2">G55GP</strain>
    </source>
</reference>
<sequence>MNKTKPIQKSSDLQTFEEYFKDMDIDFLLNQVSGGETSCFGSVGTAGTAGTVGTVGTFGSGSSSMCMGCSS</sequence>
<evidence type="ECO:0000313" key="2">
    <source>
        <dbReference type="Proteomes" id="UP000516349"/>
    </source>
</evidence>
<organism evidence="1 2">
    <name type="scientific">Entomobacter blattae</name>
    <dbReference type="NCBI Taxonomy" id="2762277"/>
    <lineage>
        <taxon>Bacteria</taxon>
        <taxon>Pseudomonadati</taxon>
        <taxon>Pseudomonadota</taxon>
        <taxon>Alphaproteobacteria</taxon>
        <taxon>Acetobacterales</taxon>
        <taxon>Acetobacteraceae</taxon>
        <taxon>Entomobacter</taxon>
    </lineage>
</organism>
<proteinExistence type="predicted"/>
<dbReference type="AlphaFoldDB" id="A0A7H1NSQ0"/>
<dbReference type="Proteomes" id="UP000516349">
    <property type="component" value="Chromosome"/>
</dbReference>
<keyword evidence="2" id="KW-1185">Reference proteome</keyword>
<evidence type="ECO:0000313" key="1">
    <source>
        <dbReference type="EMBL" id="QNT78810.1"/>
    </source>
</evidence>
<dbReference type="EMBL" id="CP060244">
    <property type="protein sequence ID" value="QNT78810.1"/>
    <property type="molecule type" value="Genomic_DNA"/>
</dbReference>
<name>A0A7H1NSQ0_9PROT</name>
<dbReference type="KEGG" id="ebla:JGUZn3_15870"/>
<protein>
    <recommendedName>
        <fullName evidence="3">Thiocillin family RiPP</fullName>
    </recommendedName>
</protein>
<evidence type="ECO:0008006" key="3">
    <source>
        <dbReference type="Google" id="ProtNLM"/>
    </source>
</evidence>